<gene>
    <name evidence="1" type="ORF">DIATSA_LOCUS5019</name>
</gene>
<evidence type="ECO:0000313" key="1">
    <source>
        <dbReference type="EMBL" id="CAG9787113.1"/>
    </source>
</evidence>
<protein>
    <submittedName>
        <fullName evidence="1">Uncharacterized protein</fullName>
    </submittedName>
</protein>
<evidence type="ECO:0000313" key="2">
    <source>
        <dbReference type="Proteomes" id="UP001153714"/>
    </source>
</evidence>
<keyword evidence="2" id="KW-1185">Reference proteome</keyword>
<dbReference type="AlphaFoldDB" id="A0A9N9WD64"/>
<sequence>MNSYGIIPLKIPSSPATHCTLHTTVGCLGNDECTAKSHSIIRLLGPVRDVIVRPARHHYKPGETTLDHDLRLVREELAYVALSDPAGTKVAIWDQLSLDEGVRKLTAILASSAHSGIWKIEARCGGGSARVDLNIGTGVNSPTSAAPAAEQHYVELRFADSMRRRYKPGLPFVGRVSF</sequence>
<accession>A0A9N9WD64</accession>
<organism evidence="1 2">
    <name type="scientific">Diatraea saccharalis</name>
    <name type="common">sugarcane borer</name>
    <dbReference type="NCBI Taxonomy" id="40085"/>
    <lineage>
        <taxon>Eukaryota</taxon>
        <taxon>Metazoa</taxon>
        <taxon>Ecdysozoa</taxon>
        <taxon>Arthropoda</taxon>
        <taxon>Hexapoda</taxon>
        <taxon>Insecta</taxon>
        <taxon>Pterygota</taxon>
        <taxon>Neoptera</taxon>
        <taxon>Endopterygota</taxon>
        <taxon>Lepidoptera</taxon>
        <taxon>Glossata</taxon>
        <taxon>Ditrysia</taxon>
        <taxon>Pyraloidea</taxon>
        <taxon>Crambidae</taxon>
        <taxon>Crambinae</taxon>
        <taxon>Diatraea</taxon>
    </lineage>
</organism>
<name>A0A9N9WD64_9NEOP</name>
<proteinExistence type="predicted"/>
<reference evidence="1" key="2">
    <citation type="submission" date="2022-10" db="EMBL/GenBank/DDBJ databases">
        <authorList>
            <consortium name="ENA_rothamsted_submissions"/>
            <consortium name="culmorum"/>
            <person name="King R."/>
        </authorList>
    </citation>
    <scope>NUCLEOTIDE SEQUENCE</scope>
</reference>
<dbReference type="EMBL" id="OU893348">
    <property type="protein sequence ID" value="CAG9787113.1"/>
    <property type="molecule type" value="Genomic_DNA"/>
</dbReference>
<dbReference type="OrthoDB" id="2142040at2759"/>
<reference evidence="1" key="1">
    <citation type="submission" date="2021-12" db="EMBL/GenBank/DDBJ databases">
        <authorList>
            <person name="King R."/>
        </authorList>
    </citation>
    <scope>NUCLEOTIDE SEQUENCE</scope>
</reference>
<dbReference type="Gene3D" id="2.60.40.1930">
    <property type="match status" value="1"/>
</dbReference>
<dbReference type="Proteomes" id="UP001153714">
    <property type="component" value="Chromosome 17"/>
</dbReference>